<sequence>MDTENIPYLKVLQKFINIYLFGSIVKPKYSKNQEIQLNNDIINLLKYENLELEEDVKVYIAQKYMENSIIKFKKLLNEKDITNLMLCYVNSHFRTHIQSILILKKAANPGKELKFGDDLYIFQECLSKSENFAKEIQIYIYIQFCNIMKDIPQDVNTITKQQYLHIVNEYATQYDEIKTMGNFENSILNLHNEK</sequence>
<protein>
    <submittedName>
        <fullName evidence="1">Uncharacterized protein</fullName>
    </submittedName>
</protein>
<gene>
    <name evidence="1" type="ORF">HNQ03_000660</name>
</gene>
<dbReference type="AlphaFoldDB" id="A0A8J8K736"/>
<evidence type="ECO:0000313" key="1">
    <source>
        <dbReference type="EMBL" id="NRS91593.1"/>
    </source>
</evidence>
<organism evidence="1 2">
    <name type="scientific">Frigoriflavimonas asaccharolytica</name>
    <dbReference type="NCBI Taxonomy" id="2735899"/>
    <lineage>
        <taxon>Bacteria</taxon>
        <taxon>Pseudomonadati</taxon>
        <taxon>Bacteroidota</taxon>
        <taxon>Flavobacteriia</taxon>
        <taxon>Flavobacteriales</taxon>
        <taxon>Weeksellaceae</taxon>
        <taxon>Frigoriflavimonas</taxon>
    </lineage>
</organism>
<dbReference type="RefSeq" id="WP_173778215.1">
    <property type="nucleotide sequence ID" value="NZ_JABSNO010000003.1"/>
</dbReference>
<name>A0A8J8K736_9FLAO</name>
<keyword evidence="2" id="KW-1185">Reference proteome</keyword>
<accession>A0A8J8K736</accession>
<dbReference type="Proteomes" id="UP000610746">
    <property type="component" value="Unassembled WGS sequence"/>
</dbReference>
<evidence type="ECO:0000313" key="2">
    <source>
        <dbReference type="Proteomes" id="UP000610746"/>
    </source>
</evidence>
<comment type="caution">
    <text evidence="1">The sequence shown here is derived from an EMBL/GenBank/DDBJ whole genome shotgun (WGS) entry which is preliminary data.</text>
</comment>
<proteinExistence type="predicted"/>
<dbReference type="EMBL" id="JABSNO010000003">
    <property type="protein sequence ID" value="NRS91593.1"/>
    <property type="molecule type" value="Genomic_DNA"/>
</dbReference>
<reference evidence="1" key="1">
    <citation type="submission" date="2020-05" db="EMBL/GenBank/DDBJ databases">
        <title>Genomic Encyclopedia of Type Strains, Phase IV (KMG-V): Genome sequencing to study the core and pangenomes of soil and plant-associated prokaryotes.</title>
        <authorList>
            <person name="Whitman W."/>
        </authorList>
    </citation>
    <scope>NUCLEOTIDE SEQUENCE</scope>
    <source>
        <strain evidence="1">16F</strain>
    </source>
</reference>